<dbReference type="AlphaFoldDB" id="A0A9N8HH14"/>
<evidence type="ECO:0000313" key="17">
    <source>
        <dbReference type="EMBL" id="CAB9512472.1"/>
    </source>
</evidence>
<dbReference type="GO" id="GO:0016298">
    <property type="term" value="F:lipase activity"/>
    <property type="evidence" value="ECO:0007669"/>
    <property type="project" value="TreeGrafter"/>
</dbReference>
<name>A0A9N8HH14_9STRA</name>
<dbReference type="GO" id="GO:0019369">
    <property type="term" value="P:arachidonate metabolic process"/>
    <property type="evidence" value="ECO:0007669"/>
    <property type="project" value="TreeGrafter"/>
</dbReference>
<protein>
    <recommendedName>
        <fullName evidence="14">sn-1-specific diacylglycerol lipase</fullName>
        <ecNumber evidence="14">3.1.1.116</ecNumber>
    </recommendedName>
</protein>
<evidence type="ECO:0000256" key="9">
    <source>
        <dbReference type="ARBA" id="ARBA00022963"/>
    </source>
</evidence>
<evidence type="ECO:0000256" key="8">
    <source>
        <dbReference type="ARBA" id="ARBA00022837"/>
    </source>
</evidence>
<dbReference type="GO" id="GO:0005886">
    <property type="term" value="C:plasma membrane"/>
    <property type="evidence" value="ECO:0007669"/>
    <property type="project" value="UniProtKB-SubCell"/>
</dbReference>
<keyword evidence="3" id="KW-1003">Cell membrane</keyword>
<keyword evidence="4" id="KW-0597">Phosphoprotein</keyword>
<gene>
    <name evidence="17" type="ORF">SEMRO_538_G162540.1</name>
</gene>
<dbReference type="EC" id="3.1.1.116" evidence="14"/>
<dbReference type="PANTHER" id="PTHR45792:SF8">
    <property type="entry name" value="DIACYLGLYCEROL LIPASE-ALPHA"/>
    <property type="match status" value="1"/>
</dbReference>
<evidence type="ECO:0000256" key="10">
    <source>
        <dbReference type="ARBA" id="ARBA00022989"/>
    </source>
</evidence>
<keyword evidence="9" id="KW-0442">Lipid degradation</keyword>
<evidence type="ECO:0000256" key="11">
    <source>
        <dbReference type="ARBA" id="ARBA00023098"/>
    </source>
</evidence>
<evidence type="ECO:0000256" key="12">
    <source>
        <dbReference type="ARBA" id="ARBA00023136"/>
    </source>
</evidence>
<evidence type="ECO:0000256" key="4">
    <source>
        <dbReference type="ARBA" id="ARBA00022553"/>
    </source>
</evidence>
<organism evidence="17 18">
    <name type="scientific">Seminavis robusta</name>
    <dbReference type="NCBI Taxonomy" id="568900"/>
    <lineage>
        <taxon>Eukaryota</taxon>
        <taxon>Sar</taxon>
        <taxon>Stramenopiles</taxon>
        <taxon>Ochrophyta</taxon>
        <taxon>Bacillariophyta</taxon>
        <taxon>Bacillariophyceae</taxon>
        <taxon>Bacillariophycidae</taxon>
        <taxon>Naviculales</taxon>
        <taxon>Naviculaceae</taxon>
        <taxon>Seminavis</taxon>
    </lineage>
</organism>
<dbReference type="OrthoDB" id="40415at2759"/>
<dbReference type="SUPFAM" id="SSF53474">
    <property type="entry name" value="alpha/beta-Hydrolases"/>
    <property type="match status" value="1"/>
</dbReference>
<accession>A0A9N8HH14</accession>
<keyword evidence="8" id="KW-0106">Calcium</keyword>
<dbReference type="Gene3D" id="3.40.50.1820">
    <property type="entry name" value="alpha/beta hydrolase"/>
    <property type="match status" value="1"/>
</dbReference>
<keyword evidence="7" id="KW-0378">Hydrolase</keyword>
<keyword evidence="5" id="KW-0812">Transmembrane</keyword>
<evidence type="ECO:0000259" key="16">
    <source>
        <dbReference type="Pfam" id="PF01764"/>
    </source>
</evidence>
<dbReference type="InterPro" id="IPR002921">
    <property type="entry name" value="Fungal_lipase-type"/>
</dbReference>
<dbReference type="GO" id="GO:0046872">
    <property type="term" value="F:metal ion binding"/>
    <property type="evidence" value="ECO:0007669"/>
    <property type="project" value="UniProtKB-KW"/>
</dbReference>
<dbReference type="CDD" id="cd00519">
    <property type="entry name" value="Lipase_3"/>
    <property type="match status" value="1"/>
</dbReference>
<evidence type="ECO:0000313" key="18">
    <source>
        <dbReference type="Proteomes" id="UP001153069"/>
    </source>
</evidence>
<keyword evidence="10" id="KW-1133">Transmembrane helix</keyword>
<keyword evidence="18" id="KW-1185">Reference proteome</keyword>
<comment type="cofactor">
    <cofactor evidence="1">
        <name>Ca(2+)</name>
        <dbReference type="ChEBI" id="CHEBI:29108"/>
    </cofactor>
</comment>
<comment type="catalytic activity">
    <reaction evidence="13">
        <text>a 1,2-diacyl-sn-glycerol + H2O = a 2-acylglycerol + a fatty acid + H(+)</text>
        <dbReference type="Rhea" id="RHEA:33275"/>
        <dbReference type="ChEBI" id="CHEBI:15377"/>
        <dbReference type="ChEBI" id="CHEBI:15378"/>
        <dbReference type="ChEBI" id="CHEBI:17389"/>
        <dbReference type="ChEBI" id="CHEBI:17815"/>
        <dbReference type="ChEBI" id="CHEBI:28868"/>
        <dbReference type="EC" id="3.1.1.116"/>
    </reaction>
    <physiologicalReaction direction="left-to-right" evidence="13">
        <dbReference type="Rhea" id="RHEA:33276"/>
    </physiologicalReaction>
</comment>
<keyword evidence="11" id="KW-0443">Lipid metabolism</keyword>
<dbReference type="GO" id="GO:0046340">
    <property type="term" value="P:diacylglycerol catabolic process"/>
    <property type="evidence" value="ECO:0007669"/>
    <property type="project" value="TreeGrafter"/>
</dbReference>
<evidence type="ECO:0000256" key="6">
    <source>
        <dbReference type="ARBA" id="ARBA00022723"/>
    </source>
</evidence>
<dbReference type="InterPro" id="IPR029058">
    <property type="entry name" value="AB_hydrolase_fold"/>
</dbReference>
<evidence type="ECO:0000256" key="3">
    <source>
        <dbReference type="ARBA" id="ARBA00022475"/>
    </source>
</evidence>
<dbReference type="EMBL" id="CAICTM010000537">
    <property type="protein sequence ID" value="CAB9512472.1"/>
    <property type="molecule type" value="Genomic_DNA"/>
</dbReference>
<proteinExistence type="predicted"/>
<evidence type="ECO:0000256" key="7">
    <source>
        <dbReference type="ARBA" id="ARBA00022801"/>
    </source>
</evidence>
<dbReference type="PANTHER" id="PTHR45792">
    <property type="entry name" value="DIACYLGLYCEROL LIPASE HOMOLOG-RELATED"/>
    <property type="match status" value="1"/>
</dbReference>
<evidence type="ECO:0000256" key="13">
    <source>
        <dbReference type="ARBA" id="ARBA00024531"/>
    </source>
</evidence>
<sequence>MVIAKTSTNQKPGLGAVLSTTTIGFLSSSRQAHSADPSPYERLKPSVEAFTKFLNTTGIEKELKDSLGFALLPRLGLLSQIQTILNARFDRRELSRLTTTHVAEELPTAHEALRYMRYATAVYGPTMIAAAQLRQHDNSSKTKSSTTTTQREKDTRTWISEHVQVPPDDIVLLDVDYHEGTNHDHLRHLVAVDHVHRTVVLSIRGTYNFSEIVVDITAFSTPCFGGEAHSEIYAMAQRLWKEAVGDTIVNLLKQNEDYELILTGHSLGGGVASLINMMCQQNQRELVLGHPIRCFAFASPPVFTPLECIPEAVQSTTNYILEQDVVSFLSIDSVRHVFHCVRTIEEYMQTKMSHGARMHLVLARTKPPEGMIDAVMAVNGSRLAPKEGAPVLSIPAAANIWMKEQPLGEYDFEACDSLILSWIGVNVDIEYFQYHLPPRYEYALEHLMDQV</sequence>
<keyword evidence="6" id="KW-0479">Metal-binding</keyword>
<evidence type="ECO:0000256" key="5">
    <source>
        <dbReference type="ARBA" id="ARBA00022692"/>
    </source>
</evidence>
<comment type="subcellular location">
    <subcellularLocation>
        <location evidence="2">Cell membrane</location>
        <topology evidence="2">Multi-pass membrane protein</topology>
    </subcellularLocation>
</comment>
<evidence type="ECO:0000256" key="1">
    <source>
        <dbReference type="ARBA" id="ARBA00001913"/>
    </source>
</evidence>
<feature type="domain" description="Fungal lipase-type" evidence="16">
    <location>
        <begin position="200"/>
        <end position="326"/>
    </location>
</feature>
<dbReference type="InterPro" id="IPR052214">
    <property type="entry name" value="DAG_Lipase-Related"/>
</dbReference>
<evidence type="ECO:0000256" key="15">
    <source>
        <dbReference type="SAM" id="MobiDB-lite"/>
    </source>
</evidence>
<dbReference type="Proteomes" id="UP001153069">
    <property type="component" value="Unassembled WGS sequence"/>
</dbReference>
<reference evidence="17" key="1">
    <citation type="submission" date="2020-06" db="EMBL/GenBank/DDBJ databases">
        <authorList>
            <consortium name="Plant Systems Biology data submission"/>
        </authorList>
    </citation>
    <scope>NUCLEOTIDE SEQUENCE</scope>
    <source>
        <strain evidence="17">D6</strain>
    </source>
</reference>
<comment type="caution">
    <text evidence="17">The sequence shown here is derived from an EMBL/GenBank/DDBJ whole genome shotgun (WGS) entry which is preliminary data.</text>
</comment>
<keyword evidence="12" id="KW-0472">Membrane</keyword>
<evidence type="ECO:0000256" key="14">
    <source>
        <dbReference type="ARBA" id="ARBA00026104"/>
    </source>
</evidence>
<dbReference type="Pfam" id="PF01764">
    <property type="entry name" value="Lipase_3"/>
    <property type="match status" value="1"/>
</dbReference>
<feature type="region of interest" description="Disordered" evidence="15">
    <location>
        <begin position="134"/>
        <end position="155"/>
    </location>
</feature>
<evidence type="ECO:0000256" key="2">
    <source>
        <dbReference type="ARBA" id="ARBA00004651"/>
    </source>
</evidence>